<dbReference type="InterPro" id="IPR036873">
    <property type="entry name" value="Rhodanese-like_dom_sf"/>
</dbReference>
<evidence type="ECO:0000313" key="3">
    <source>
        <dbReference type="EMBL" id="MFC4292997.1"/>
    </source>
</evidence>
<dbReference type="SMART" id="SM00450">
    <property type="entry name" value="RHOD"/>
    <property type="match status" value="1"/>
</dbReference>
<evidence type="ECO:0000256" key="1">
    <source>
        <dbReference type="SAM" id="SignalP"/>
    </source>
</evidence>
<gene>
    <name evidence="3" type="ORF">ACFOWX_11290</name>
</gene>
<proteinExistence type="predicted"/>
<organism evidence="3 4">
    <name type="scientific">Sphingorhabdus arenilitoris</name>
    <dbReference type="NCBI Taxonomy" id="1490041"/>
    <lineage>
        <taxon>Bacteria</taxon>
        <taxon>Pseudomonadati</taxon>
        <taxon>Pseudomonadota</taxon>
        <taxon>Alphaproteobacteria</taxon>
        <taxon>Sphingomonadales</taxon>
        <taxon>Sphingomonadaceae</taxon>
        <taxon>Sphingorhabdus</taxon>
    </lineage>
</organism>
<dbReference type="EMBL" id="JBHSDH010000013">
    <property type="protein sequence ID" value="MFC4292997.1"/>
    <property type="molecule type" value="Genomic_DNA"/>
</dbReference>
<reference evidence="4" key="1">
    <citation type="journal article" date="2019" name="Int. J. Syst. Evol. Microbiol.">
        <title>The Global Catalogue of Microorganisms (GCM) 10K type strain sequencing project: providing services to taxonomists for standard genome sequencing and annotation.</title>
        <authorList>
            <consortium name="The Broad Institute Genomics Platform"/>
            <consortium name="The Broad Institute Genome Sequencing Center for Infectious Disease"/>
            <person name="Wu L."/>
            <person name="Ma J."/>
        </authorList>
    </citation>
    <scope>NUCLEOTIDE SEQUENCE [LARGE SCALE GENOMIC DNA]</scope>
    <source>
        <strain evidence="4">CECT 8531</strain>
    </source>
</reference>
<protein>
    <submittedName>
        <fullName evidence="3">Rhodanese-like domain-containing protein</fullName>
    </submittedName>
</protein>
<keyword evidence="4" id="KW-1185">Reference proteome</keyword>
<feature type="domain" description="Rhodanese" evidence="2">
    <location>
        <begin position="68"/>
        <end position="125"/>
    </location>
</feature>
<dbReference type="SUPFAM" id="SSF52821">
    <property type="entry name" value="Rhodanese/Cell cycle control phosphatase"/>
    <property type="match status" value="1"/>
</dbReference>
<dbReference type="Pfam" id="PF00581">
    <property type="entry name" value="Rhodanese"/>
    <property type="match status" value="1"/>
</dbReference>
<name>A0ABV8RHT9_9SPHN</name>
<comment type="caution">
    <text evidence="3">The sequence shown here is derived from an EMBL/GenBank/DDBJ whole genome shotgun (WGS) entry which is preliminary data.</text>
</comment>
<evidence type="ECO:0000259" key="2">
    <source>
        <dbReference type="PROSITE" id="PS50206"/>
    </source>
</evidence>
<evidence type="ECO:0000313" key="4">
    <source>
        <dbReference type="Proteomes" id="UP001595887"/>
    </source>
</evidence>
<dbReference type="InterPro" id="IPR001763">
    <property type="entry name" value="Rhodanese-like_dom"/>
</dbReference>
<accession>A0ABV8RHT9</accession>
<dbReference type="RefSeq" id="WP_381424148.1">
    <property type="nucleotide sequence ID" value="NZ_JBHSDH010000013.1"/>
</dbReference>
<feature type="chain" id="PRO_5045416842" evidence="1">
    <location>
        <begin position="25"/>
        <end position="190"/>
    </location>
</feature>
<dbReference type="Proteomes" id="UP001595887">
    <property type="component" value="Unassembled WGS sequence"/>
</dbReference>
<keyword evidence="1" id="KW-0732">Signal</keyword>
<feature type="signal peptide" evidence="1">
    <location>
        <begin position="1"/>
        <end position="24"/>
    </location>
</feature>
<dbReference type="CDD" id="cd00158">
    <property type="entry name" value="RHOD"/>
    <property type="match status" value="1"/>
</dbReference>
<sequence>MTRKIYFSPLLLTAALIAAQPAAAQNNAKIAEAETLIDYPGFHKLSAEVMSYRDDRLIKLDEFKMRAAKADTLILDTRSASAFAMGHIDGAINLPFSDFTEGKLAEIIGENTDREILIYCNNNFRDNIRPVLTKAPALALNIPTFINLYGYGYRNIYELHGTYSIGEPEVNWIETGYGPQAAYAPQILRK</sequence>
<dbReference type="PROSITE" id="PS50206">
    <property type="entry name" value="RHODANESE_3"/>
    <property type="match status" value="1"/>
</dbReference>
<dbReference type="Gene3D" id="3.40.250.10">
    <property type="entry name" value="Rhodanese-like domain"/>
    <property type="match status" value="1"/>
</dbReference>